<organism evidence="3 4">
    <name type="scientific">Prosthecobacter debontii</name>
    <dbReference type="NCBI Taxonomy" id="48467"/>
    <lineage>
        <taxon>Bacteria</taxon>
        <taxon>Pseudomonadati</taxon>
        <taxon>Verrucomicrobiota</taxon>
        <taxon>Verrucomicrobiia</taxon>
        <taxon>Verrucomicrobiales</taxon>
        <taxon>Verrucomicrobiaceae</taxon>
        <taxon>Prosthecobacter</taxon>
    </lineage>
</organism>
<keyword evidence="1" id="KW-0732">Signal</keyword>
<protein>
    <recommendedName>
        <fullName evidence="2">DUF4412 domain-containing protein</fullName>
    </recommendedName>
</protein>
<dbReference type="OrthoDB" id="190667at2"/>
<proteinExistence type="predicted"/>
<reference evidence="4" key="1">
    <citation type="submission" date="2017-02" db="EMBL/GenBank/DDBJ databases">
        <authorList>
            <person name="Varghese N."/>
            <person name="Submissions S."/>
        </authorList>
    </citation>
    <scope>NUCLEOTIDE SEQUENCE [LARGE SCALE GENOMIC DNA]</scope>
    <source>
        <strain evidence="4">ATCC 700200</strain>
    </source>
</reference>
<gene>
    <name evidence="3" type="ORF">SAMN02745166_00703</name>
</gene>
<dbReference type="InterPro" id="IPR025524">
    <property type="entry name" value="DUF4412"/>
</dbReference>
<dbReference type="Proteomes" id="UP000190774">
    <property type="component" value="Unassembled WGS sequence"/>
</dbReference>
<feature type="signal peptide" evidence="1">
    <location>
        <begin position="1"/>
        <end position="20"/>
    </location>
</feature>
<dbReference type="Pfam" id="PF14371">
    <property type="entry name" value="DUF4412"/>
    <property type="match status" value="1"/>
</dbReference>
<dbReference type="AlphaFoldDB" id="A0A1T4WUE5"/>
<feature type="chain" id="PRO_5010534929" description="DUF4412 domain-containing protein" evidence="1">
    <location>
        <begin position="21"/>
        <end position="215"/>
    </location>
</feature>
<sequence>MKAIFHVLFISLLAYATAHADWVVVQKSTTDGQTSESTLQIKGDQTRMDQGKEMSVIANSTAGTSVMLMHAQKVMMKMDAESVKKLMARAGAALGGNQPAAAPTATGQKEKVGEYDCEIYTWTGALGTGKFWIAKDFPNFKDLNTAQDNLMNAMGNPAAALMPKASDFAGMAVKSELQIMGKTVTSELVSAKQDPVDEAVFTIPTDYQEMKVPGL</sequence>
<evidence type="ECO:0000313" key="4">
    <source>
        <dbReference type="Proteomes" id="UP000190774"/>
    </source>
</evidence>
<evidence type="ECO:0000259" key="2">
    <source>
        <dbReference type="Pfam" id="PF14371"/>
    </source>
</evidence>
<feature type="domain" description="DUF4412" evidence="2">
    <location>
        <begin position="27"/>
        <end position="207"/>
    </location>
</feature>
<dbReference type="RefSeq" id="WP_078811912.1">
    <property type="nucleotide sequence ID" value="NZ_FUYE01000002.1"/>
</dbReference>
<accession>A0A1T4WUE5</accession>
<evidence type="ECO:0000313" key="3">
    <source>
        <dbReference type="EMBL" id="SKA80992.1"/>
    </source>
</evidence>
<evidence type="ECO:0000256" key="1">
    <source>
        <dbReference type="SAM" id="SignalP"/>
    </source>
</evidence>
<dbReference type="EMBL" id="FUYE01000002">
    <property type="protein sequence ID" value="SKA80992.1"/>
    <property type="molecule type" value="Genomic_DNA"/>
</dbReference>
<keyword evidence="4" id="KW-1185">Reference proteome</keyword>
<name>A0A1T4WUE5_9BACT</name>
<dbReference type="STRING" id="48467.SAMN02745166_00703"/>